<evidence type="ECO:0000313" key="3">
    <source>
        <dbReference type="EMBL" id="KAG1806387.1"/>
    </source>
</evidence>
<dbReference type="RefSeq" id="XP_041166858.1">
    <property type="nucleotide sequence ID" value="XM_041305562.1"/>
</dbReference>
<reference evidence="3" key="1">
    <citation type="journal article" date="2020" name="New Phytol.">
        <title>Comparative genomics reveals dynamic genome evolution in host specialist ectomycorrhizal fungi.</title>
        <authorList>
            <person name="Lofgren L.A."/>
            <person name="Nguyen N.H."/>
            <person name="Vilgalys R."/>
            <person name="Ruytinx J."/>
            <person name="Liao H.L."/>
            <person name="Branco S."/>
            <person name="Kuo A."/>
            <person name="LaButti K."/>
            <person name="Lipzen A."/>
            <person name="Andreopoulos W."/>
            <person name="Pangilinan J."/>
            <person name="Riley R."/>
            <person name="Hundley H."/>
            <person name="Na H."/>
            <person name="Barry K."/>
            <person name="Grigoriev I.V."/>
            <person name="Stajich J.E."/>
            <person name="Kennedy P.G."/>
        </authorList>
    </citation>
    <scope>NUCLEOTIDE SEQUENCE</scope>
    <source>
        <strain evidence="3">S12</strain>
    </source>
</reference>
<gene>
    <name evidence="3" type="ORF">HD556DRAFT_1436352</name>
</gene>
<feature type="region of interest" description="Disordered" evidence="1">
    <location>
        <begin position="44"/>
        <end position="118"/>
    </location>
</feature>
<sequence length="118" mass="11903">MSTDLASTGWSSSAHLFLPLPTFGIAFTAFFVPGTKRLHFSGIGAETGRGVRGSNACENGDGDNGNSSIAGAADLLAQSMSPEGRAEVDTATTGGVVNETSAEVPEDDDDVVVPDGVA</sequence>
<keyword evidence="2" id="KW-0812">Transmembrane</keyword>
<feature type="compositionally biased region" description="Polar residues" evidence="1">
    <location>
        <begin position="90"/>
        <end position="101"/>
    </location>
</feature>
<name>A0A9P7DYW4_9AGAM</name>
<comment type="caution">
    <text evidence="3">The sequence shown here is derived from an EMBL/GenBank/DDBJ whole genome shotgun (WGS) entry which is preliminary data.</text>
</comment>
<evidence type="ECO:0000313" key="4">
    <source>
        <dbReference type="Proteomes" id="UP000719766"/>
    </source>
</evidence>
<keyword evidence="2" id="KW-1133">Transmembrane helix</keyword>
<keyword evidence="4" id="KW-1185">Reference proteome</keyword>
<keyword evidence="2" id="KW-0472">Membrane</keyword>
<dbReference type="AlphaFoldDB" id="A0A9P7DYW4"/>
<protein>
    <submittedName>
        <fullName evidence="3">Uncharacterized protein</fullName>
    </submittedName>
</protein>
<proteinExistence type="predicted"/>
<dbReference type="Proteomes" id="UP000719766">
    <property type="component" value="Unassembled WGS sequence"/>
</dbReference>
<organism evidence="3 4">
    <name type="scientific">Suillus plorans</name>
    <dbReference type="NCBI Taxonomy" id="116603"/>
    <lineage>
        <taxon>Eukaryota</taxon>
        <taxon>Fungi</taxon>
        <taxon>Dikarya</taxon>
        <taxon>Basidiomycota</taxon>
        <taxon>Agaricomycotina</taxon>
        <taxon>Agaricomycetes</taxon>
        <taxon>Agaricomycetidae</taxon>
        <taxon>Boletales</taxon>
        <taxon>Suillineae</taxon>
        <taxon>Suillaceae</taxon>
        <taxon>Suillus</taxon>
    </lineage>
</organism>
<evidence type="ECO:0000256" key="2">
    <source>
        <dbReference type="SAM" id="Phobius"/>
    </source>
</evidence>
<accession>A0A9P7DYW4</accession>
<dbReference type="EMBL" id="JABBWE010000002">
    <property type="protein sequence ID" value="KAG1806387.1"/>
    <property type="molecule type" value="Genomic_DNA"/>
</dbReference>
<feature type="transmembrane region" description="Helical" evidence="2">
    <location>
        <begin position="12"/>
        <end position="32"/>
    </location>
</feature>
<evidence type="ECO:0000256" key="1">
    <source>
        <dbReference type="SAM" id="MobiDB-lite"/>
    </source>
</evidence>
<dbReference type="GeneID" id="64599326"/>